<dbReference type="EMBL" id="FNQB01000003">
    <property type="protein sequence ID" value="SDZ49007.1"/>
    <property type="molecule type" value="Genomic_DNA"/>
</dbReference>
<name>A0A1H3TG99_9ACTN</name>
<accession>A0A1H3TG99</accession>
<dbReference type="RefSeq" id="WP_090799291.1">
    <property type="nucleotide sequence ID" value="NZ_BOND01000002.1"/>
</dbReference>
<keyword evidence="2" id="KW-1185">Reference proteome</keyword>
<dbReference type="Proteomes" id="UP000199632">
    <property type="component" value="Unassembled WGS sequence"/>
</dbReference>
<organism evidence="1 2">
    <name type="scientific">Asanoa ishikariensis</name>
    <dbReference type="NCBI Taxonomy" id="137265"/>
    <lineage>
        <taxon>Bacteria</taxon>
        <taxon>Bacillati</taxon>
        <taxon>Actinomycetota</taxon>
        <taxon>Actinomycetes</taxon>
        <taxon>Micromonosporales</taxon>
        <taxon>Micromonosporaceae</taxon>
        <taxon>Asanoa</taxon>
    </lineage>
</organism>
<sequence>MSGPKHRTYLVTVLTWPVRDDCVRSFTARGLAAARVGRIDPTGVISLRSGDRSQPVVDLAAAPATGLRRPSSA</sequence>
<dbReference type="OrthoDB" id="9767928at2"/>
<proteinExistence type="predicted"/>
<gene>
    <name evidence="1" type="ORF">SAMN05421684_5672</name>
</gene>
<dbReference type="AlphaFoldDB" id="A0A1H3TG99"/>
<evidence type="ECO:0000313" key="1">
    <source>
        <dbReference type="EMBL" id="SDZ49007.1"/>
    </source>
</evidence>
<reference evidence="2" key="1">
    <citation type="submission" date="2016-10" db="EMBL/GenBank/DDBJ databases">
        <authorList>
            <person name="Varghese N."/>
            <person name="Submissions S."/>
        </authorList>
    </citation>
    <scope>NUCLEOTIDE SEQUENCE [LARGE SCALE GENOMIC DNA]</scope>
    <source>
        <strain evidence="2">DSM 44718</strain>
    </source>
</reference>
<evidence type="ECO:0000313" key="2">
    <source>
        <dbReference type="Proteomes" id="UP000199632"/>
    </source>
</evidence>
<dbReference type="STRING" id="137265.SAMN05421684_5672"/>
<protein>
    <submittedName>
        <fullName evidence="1">Uncharacterized protein</fullName>
    </submittedName>
</protein>